<dbReference type="InterPro" id="IPR029062">
    <property type="entry name" value="Class_I_gatase-like"/>
</dbReference>
<evidence type="ECO:0000256" key="3">
    <source>
        <dbReference type="ARBA" id="ARBA00022801"/>
    </source>
</evidence>
<comment type="similarity">
    <text evidence="1">Belongs to the peptidase S51 family.</text>
</comment>
<dbReference type="PATRIC" id="fig|56107.3.peg.3152"/>
<gene>
    <name evidence="5" type="ORF">Cylst_2849</name>
</gene>
<evidence type="ECO:0000256" key="2">
    <source>
        <dbReference type="ARBA" id="ARBA00022670"/>
    </source>
</evidence>
<dbReference type="InterPro" id="IPR005320">
    <property type="entry name" value="Peptidase_S51"/>
</dbReference>
<proteinExistence type="inferred from homology"/>
<evidence type="ECO:0000256" key="1">
    <source>
        <dbReference type="ARBA" id="ARBA00006534"/>
    </source>
</evidence>
<dbReference type="SUPFAM" id="SSF52317">
    <property type="entry name" value="Class I glutamine amidotransferase-like"/>
    <property type="match status" value="1"/>
</dbReference>
<dbReference type="Gene3D" id="3.40.50.880">
    <property type="match status" value="1"/>
</dbReference>
<evidence type="ECO:0000313" key="5">
    <source>
        <dbReference type="EMBL" id="AFZ25042.1"/>
    </source>
</evidence>
<dbReference type="PANTHER" id="PTHR36175">
    <property type="entry name" value="CYANOPHYCINASE"/>
    <property type="match status" value="1"/>
</dbReference>
<reference evidence="5 6" key="1">
    <citation type="submission" date="2012-06" db="EMBL/GenBank/DDBJ databases">
        <title>Finished chromosome of genome of Cylindrospermum stagnale PCC 7417.</title>
        <authorList>
            <consortium name="US DOE Joint Genome Institute"/>
            <person name="Gugger M."/>
            <person name="Coursin T."/>
            <person name="Rippka R."/>
            <person name="Tandeau De Marsac N."/>
            <person name="Huntemann M."/>
            <person name="Wei C.-L."/>
            <person name="Han J."/>
            <person name="Detter J.C."/>
            <person name="Han C."/>
            <person name="Tapia R."/>
            <person name="Chen A."/>
            <person name="Kyrpides N."/>
            <person name="Mavromatis K."/>
            <person name="Markowitz V."/>
            <person name="Szeto E."/>
            <person name="Ivanova N."/>
            <person name="Pagani I."/>
            <person name="Pati A."/>
            <person name="Goodwin L."/>
            <person name="Nordberg H.P."/>
            <person name="Cantor M.N."/>
            <person name="Hua S.X."/>
            <person name="Woyke T."/>
            <person name="Kerfeld C.A."/>
        </authorList>
    </citation>
    <scope>NUCLEOTIDE SEQUENCE [LARGE SCALE GENOMIC DNA]</scope>
    <source>
        <strain evidence="5 6">PCC 7417</strain>
    </source>
</reference>
<sequence length="345" mass="37612">MANAFFGKNSPMPGSTATKFLKIGGTLLLIMGSLLTLPGIAKTTGYLQGNAANVNPPLAGPVYDLGGGGPDVDEAIQWMINRVRGCTNCSTKVDVVVIRVSGDDGYNQPIYAMKGVDSVETLLIKSKQDANNTEVVNKVKNAEVIFFAGGDQCQYTRNWKNTKLETAIESVHSRGGGIGGTSAGAIIQSDFVYNACSRAVESRDALEDPYRDITFTQNFFNWRNLQGTIIDTHFDKRERMGRLMAFIARQIQDGVSNSALGIAVSEDTSVVVDKTGLAKVMGNGSAYFVLGDRKPEICEPRTPLTFSNYKIWKVRSGSTFNLKNRPTTGYYLRSVKRGRINSNPY</sequence>
<dbReference type="PANTHER" id="PTHR36175:SF1">
    <property type="entry name" value="CYANOPHYCINASE"/>
    <property type="match status" value="1"/>
</dbReference>
<name>K9WZW1_9NOST</name>
<keyword evidence="6" id="KW-1185">Reference proteome</keyword>
<dbReference type="KEGG" id="csg:Cylst_2849"/>
<dbReference type="HOGENOM" id="CLU_051822_0_0_3"/>
<protein>
    <submittedName>
        <fullName evidence="5">Cysnophycinase-like exopeptidase</fullName>
    </submittedName>
</protein>
<evidence type="ECO:0000313" key="6">
    <source>
        <dbReference type="Proteomes" id="UP000010475"/>
    </source>
</evidence>
<dbReference type="GO" id="GO:0008236">
    <property type="term" value="F:serine-type peptidase activity"/>
    <property type="evidence" value="ECO:0007669"/>
    <property type="project" value="UniProtKB-KW"/>
</dbReference>
<dbReference type="CDD" id="cd03145">
    <property type="entry name" value="GAT1_cyanophycinase"/>
    <property type="match status" value="1"/>
</dbReference>
<keyword evidence="2" id="KW-0645">Protease</keyword>
<dbReference type="Proteomes" id="UP000010475">
    <property type="component" value="Chromosome"/>
</dbReference>
<dbReference type="AlphaFoldDB" id="K9WZW1"/>
<dbReference type="GO" id="GO:0006508">
    <property type="term" value="P:proteolysis"/>
    <property type="evidence" value="ECO:0007669"/>
    <property type="project" value="UniProtKB-KW"/>
</dbReference>
<keyword evidence="3" id="KW-0378">Hydrolase</keyword>
<dbReference type="STRING" id="56107.Cylst_2849"/>
<dbReference type="EMBL" id="CP003642">
    <property type="protein sequence ID" value="AFZ25042.1"/>
    <property type="molecule type" value="Genomic_DNA"/>
</dbReference>
<dbReference type="MEROPS" id="S51.003"/>
<dbReference type="eggNOG" id="COG4242">
    <property type="taxonomic scope" value="Bacteria"/>
</dbReference>
<organism evidence="5 6">
    <name type="scientific">Cylindrospermum stagnale PCC 7417</name>
    <dbReference type="NCBI Taxonomy" id="56107"/>
    <lineage>
        <taxon>Bacteria</taxon>
        <taxon>Bacillati</taxon>
        <taxon>Cyanobacteriota</taxon>
        <taxon>Cyanophyceae</taxon>
        <taxon>Nostocales</taxon>
        <taxon>Nostocaceae</taxon>
        <taxon>Cylindrospermum</taxon>
    </lineage>
</organism>
<keyword evidence="4" id="KW-0720">Serine protease</keyword>
<dbReference type="Pfam" id="PF03575">
    <property type="entry name" value="Peptidase_S51"/>
    <property type="match status" value="1"/>
</dbReference>
<accession>K9WZW1</accession>
<evidence type="ECO:0000256" key="4">
    <source>
        <dbReference type="ARBA" id="ARBA00022825"/>
    </source>
</evidence>